<proteinExistence type="predicted"/>
<dbReference type="Gene3D" id="3.30.450.20">
    <property type="entry name" value="PAS domain"/>
    <property type="match status" value="1"/>
</dbReference>
<feature type="domain" description="HAMP" evidence="7">
    <location>
        <begin position="393"/>
        <end position="441"/>
    </location>
</feature>
<evidence type="ECO:0000259" key="7">
    <source>
        <dbReference type="PROSITE" id="PS50885"/>
    </source>
</evidence>
<sequence length="488" mass="55152">MRFSLANKLLISVLSIFIVVIATVTIYNYKKTSENTMDLFQSIQQGALSASYTTINITMHIEAQQHLDFLRKQILALEEIPDQAERIAKQRAALAEAAELIKYPAAYVIFEKNGKAIVEYNEEPEVVFKRDYEAVEPGFNYLERPYYVETKKKYLETKQLQGIVTPTYISQNGKDKGKMLSTATAPLVDKNGNFLGVICLDIFVDDFQKRFLNFERPELPSMAIFITDEMGRIFSHKNPSVINHDKPLTRVEQAVFDAVQKTPEGYVEFINHMGERRLAYYKQFPFGWTIVVAATQSDFTDAVNKSFVTSSVIALILGVLGFAVLYFIIKKLIGPVSVIQKLLQDFFKFINHEVSTPPALQHKLAKDELGSMAEAIEQNIERTKHSLQQDKEAILEATKTAKAAEDGDLTARIDKVPSNPQLVELKEVLNHMLAILQTKIGSDTNEITRVFDAYTQLDFSTQVKDAKGRVEVVTNTLGEEIRQMLQAS</sequence>
<evidence type="ECO:0000313" key="9">
    <source>
        <dbReference type="Proteomes" id="UP000256514"/>
    </source>
</evidence>
<feature type="transmembrane region" description="Helical" evidence="6">
    <location>
        <begin position="307"/>
        <end position="329"/>
    </location>
</feature>
<dbReference type="GO" id="GO:0005886">
    <property type="term" value="C:plasma membrane"/>
    <property type="evidence" value="ECO:0007669"/>
    <property type="project" value="UniProtKB-SubCell"/>
</dbReference>
<dbReference type="EMBL" id="NXLT01000012">
    <property type="protein sequence ID" value="RDU65741.1"/>
    <property type="molecule type" value="Genomic_DNA"/>
</dbReference>
<evidence type="ECO:0000256" key="4">
    <source>
        <dbReference type="ARBA" id="ARBA00022989"/>
    </source>
</evidence>
<dbReference type="Gene3D" id="1.20.120.1530">
    <property type="match status" value="1"/>
</dbReference>
<dbReference type="CDD" id="cd18774">
    <property type="entry name" value="PDC2_HK_sensor"/>
    <property type="match status" value="1"/>
</dbReference>
<reference evidence="8 9" key="1">
    <citation type="submission" date="2018-04" db="EMBL/GenBank/DDBJ databases">
        <title>Novel Campyloabacter and Helicobacter Species and Strains.</title>
        <authorList>
            <person name="Mannion A.J."/>
            <person name="Shen Z."/>
            <person name="Fox J.G."/>
        </authorList>
    </citation>
    <scope>NUCLEOTIDE SEQUENCE [LARGE SCALE GENOMIC DNA]</scope>
    <source>
        <strain evidence="8 9">MIT 12-6600</strain>
    </source>
</reference>
<keyword evidence="2" id="KW-1003">Cell membrane</keyword>
<dbReference type="InterPro" id="IPR029151">
    <property type="entry name" value="Sensor-like_sf"/>
</dbReference>
<keyword evidence="9" id="KW-1185">Reference proteome</keyword>
<dbReference type="InterPro" id="IPR003660">
    <property type="entry name" value="HAMP_dom"/>
</dbReference>
<dbReference type="PROSITE" id="PS50885">
    <property type="entry name" value="HAMP"/>
    <property type="match status" value="1"/>
</dbReference>
<evidence type="ECO:0000256" key="2">
    <source>
        <dbReference type="ARBA" id="ARBA00022475"/>
    </source>
</evidence>
<dbReference type="AlphaFoldDB" id="A0A3D8IMC9"/>
<evidence type="ECO:0000256" key="1">
    <source>
        <dbReference type="ARBA" id="ARBA00004651"/>
    </source>
</evidence>
<name>A0A3D8IMC9_9HELI</name>
<keyword evidence="5 6" id="KW-0472">Membrane</keyword>
<evidence type="ECO:0000256" key="3">
    <source>
        <dbReference type="ARBA" id="ARBA00022692"/>
    </source>
</evidence>
<feature type="non-terminal residue" evidence="8">
    <location>
        <position position="488"/>
    </location>
</feature>
<keyword evidence="3 6" id="KW-0812">Transmembrane</keyword>
<evidence type="ECO:0000313" key="8">
    <source>
        <dbReference type="EMBL" id="RDU65741.1"/>
    </source>
</evidence>
<dbReference type="Proteomes" id="UP000256514">
    <property type="component" value="Unassembled WGS sequence"/>
</dbReference>
<evidence type="ECO:0000256" key="6">
    <source>
        <dbReference type="SAM" id="Phobius"/>
    </source>
</evidence>
<comment type="subcellular location">
    <subcellularLocation>
        <location evidence="1">Cell membrane</location>
        <topology evidence="1">Multi-pass membrane protein</topology>
    </subcellularLocation>
</comment>
<evidence type="ECO:0000256" key="5">
    <source>
        <dbReference type="ARBA" id="ARBA00023136"/>
    </source>
</evidence>
<dbReference type="RefSeq" id="WP_115571657.1">
    <property type="nucleotide sequence ID" value="NZ_NXLT01000012.1"/>
</dbReference>
<dbReference type="InterPro" id="IPR033479">
    <property type="entry name" value="dCache_1"/>
</dbReference>
<dbReference type="Pfam" id="PF02743">
    <property type="entry name" value="dCache_1"/>
    <property type="match status" value="1"/>
</dbReference>
<gene>
    <name evidence="8" type="ORF">CQA54_08505</name>
</gene>
<dbReference type="SUPFAM" id="SSF103190">
    <property type="entry name" value="Sensory domain-like"/>
    <property type="match status" value="1"/>
</dbReference>
<dbReference type="OrthoDB" id="5348717at2"/>
<feature type="transmembrane region" description="Helical" evidence="6">
    <location>
        <begin position="9"/>
        <end position="29"/>
    </location>
</feature>
<organism evidence="8 9">
    <name type="scientific">Helicobacter equorum</name>
    <dbReference type="NCBI Taxonomy" id="361872"/>
    <lineage>
        <taxon>Bacteria</taxon>
        <taxon>Pseudomonadati</taxon>
        <taxon>Campylobacterota</taxon>
        <taxon>Epsilonproteobacteria</taxon>
        <taxon>Campylobacterales</taxon>
        <taxon>Helicobacteraceae</taxon>
        <taxon>Helicobacter</taxon>
    </lineage>
</organism>
<protein>
    <submittedName>
        <fullName evidence="8">Methyl-accepting chemotaxis protein</fullName>
    </submittedName>
</protein>
<dbReference type="GO" id="GO:0007165">
    <property type="term" value="P:signal transduction"/>
    <property type="evidence" value="ECO:0007669"/>
    <property type="project" value="InterPro"/>
</dbReference>
<comment type="caution">
    <text evidence="8">The sequence shown here is derived from an EMBL/GenBank/DDBJ whole genome shotgun (WGS) entry which is preliminary data.</text>
</comment>
<keyword evidence="4 6" id="KW-1133">Transmembrane helix</keyword>
<accession>A0A3D8IMC9</accession>